<dbReference type="AlphaFoldDB" id="A0AAV4MLG6"/>
<keyword evidence="2" id="KW-1185">Reference proteome</keyword>
<comment type="caution">
    <text evidence="1">The sequence shown here is derived from an EMBL/GenBank/DDBJ whole genome shotgun (WGS) entry which is preliminary data.</text>
</comment>
<evidence type="ECO:0000313" key="1">
    <source>
        <dbReference type="EMBL" id="GIX72311.1"/>
    </source>
</evidence>
<gene>
    <name evidence="1" type="ORF">CDAR_311791</name>
</gene>
<reference evidence="1 2" key="1">
    <citation type="submission" date="2021-06" db="EMBL/GenBank/DDBJ databases">
        <title>Caerostris darwini draft genome.</title>
        <authorList>
            <person name="Kono N."/>
            <person name="Arakawa K."/>
        </authorList>
    </citation>
    <scope>NUCLEOTIDE SEQUENCE [LARGE SCALE GENOMIC DNA]</scope>
</reference>
<accession>A0AAV4MLG6</accession>
<dbReference type="Proteomes" id="UP001054837">
    <property type="component" value="Unassembled WGS sequence"/>
</dbReference>
<evidence type="ECO:0000313" key="2">
    <source>
        <dbReference type="Proteomes" id="UP001054837"/>
    </source>
</evidence>
<dbReference type="EMBL" id="BPLQ01000517">
    <property type="protein sequence ID" value="GIX72311.1"/>
    <property type="molecule type" value="Genomic_DNA"/>
</dbReference>
<name>A0AAV4MLG6_9ARAC</name>
<proteinExistence type="predicted"/>
<protein>
    <submittedName>
        <fullName evidence="1">Uncharacterized protein</fullName>
    </submittedName>
</protein>
<feature type="non-terminal residue" evidence="1">
    <location>
        <position position="1"/>
    </location>
</feature>
<organism evidence="1 2">
    <name type="scientific">Caerostris darwini</name>
    <dbReference type="NCBI Taxonomy" id="1538125"/>
    <lineage>
        <taxon>Eukaryota</taxon>
        <taxon>Metazoa</taxon>
        <taxon>Ecdysozoa</taxon>
        <taxon>Arthropoda</taxon>
        <taxon>Chelicerata</taxon>
        <taxon>Arachnida</taxon>
        <taxon>Araneae</taxon>
        <taxon>Araneomorphae</taxon>
        <taxon>Entelegynae</taxon>
        <taxon>Araneoidea</taxon>
        <taxon>Araneidae</taxon>
        <taxon>Caerostris</taxon>
    </lineage>
</organism>
<sequence>IENSVGCPFVKAVKTVHYASSTSQEENMWEVLKTPIRGDPWSKGRF</sequence>